<protein>
    <submittedName>
        <fullName evidence="2">Uncharacterized protein</fullName>
    </submittedName>
</protein>
<keyword evidence="1" id="KW-1133">Transmembrane helix</keyword>
<feature type="transmembrane region" description="Helical" evidence="1">
    <location>
        <begin position="12"/>
        <end position="36"/>
    </location>
</feature>
<feature type="transmembrane region" description="Helical" evidence="1">
    <location>
        <begin position="85"/>
        <end position="108"/>
    </location>
</feature>
<evidence type="ECO:0000313" key="2">
    <source>
        <dbReference type="EMBL" id="AZK45105.1"/>
    </source>
</evidence>
<dbReference type="Proteomes" id="UP000273145">
    <property type="component" value="Chromosome"/>
</dbReference>
<evidence type="ECO:0000256" key="1">
    <source>
        <dbReference type="SAM" id="Phobius"/>
    </source>
</evidence>
<dbReference type="AlphaFoldDB" id="A0A3Q8S911"/>
<sequence length="164" mass="18458">MNINKNSLKERTQLLLVLAGIFLILTAILVFAVYALNSIDFIHIRISSTASVFAFLGLVMLGTGVLSVIGSMLDGFRRHVFHHSFKLGGMMIQEILLIVIFGGMIHWIDRWVDGVEIGNIQTEFTLTLFLYGLIQWAPFKDYWNLEPHRTASSYAEVVLNGCNP</sequence>
<dbReference type="EMBL" id="CP034248">
    <property type="protein sequence ID" value="AZK45105.1"/>
    <property type="molecule type" value="Genomic_DNA"/>
</dbReference>
<keyword evidence="3" id="KW-1185">Reference proteome</keyword>
<feature type="transmembrane region" description="Helical" evidence="1">
    <location>
        <begin position="120"/>
        <end position="139"/>
    </location>
</feature>
<dbReference type="RefSeq" id="WP_125081236.1">
    <property type="nucleotide sequence ID" value="NZ_CP034248.1"/>
</dbReference>
<keyword evidence="1" id="KW-0812">Transmembrane</keyword>
<evidence type="ECO:0000313" key="3">
    <source>
        <dbReference type="Proteomes" id="UP000273145"/>
    </source>
</evidence>
<feature type="transmembrane region" description="Helical" evidence="1">
    <location>
        <begin position="48"/>
        <end position="73"/>
    </location>
</feature>
<name>A0A3Q8S911_9BACL</name>
<gene>
    <name evidence="2" type="ORF">EIM92_01940</name>
</gene>
<accession>A0A3Q8S911</accession>
<dbReference type="KEGG" id="plen:EIM92_01940"/>
<dbReference type="OrthoDB" id="2626901at2"/>
<keyword evidence="1" id="KW-0472">Membrane</keyword>
<reference evidence="2 3" key="1">
    <citation type="submission" date="2018-11" db="EMBL/GenBank/DDBJ databases">
        <title>Genome sequencing of Paenibacillus lentus DSM25539(T).</title>
        <authorList>
            <person name="Kook J.-K."/>
            <person name="Park S.-N."/>
            <person name="Lim Y.K."/>
        </authorList>
    </citation>
    <scope>NUCLEOTIDE SEQUENCE [LARGE SCALE GENOMIC DNA]</scope>
    <source>
        <strain evidence="2 3">DSM 25539</strain>
    </source>
</reference>
<organism evidence="2 3">
    <name type="scientific">Paenibacillus lentus</name>
    <dbReference type="NCBI Taxonomy" id="1338368"/>
    <lineage>
        <taxon>Bacteria</taxon>
        <taxon>Bacillati</taxon>
        <taxon>Bacillota</taxon>
        <taxon>Bacilli</taxon>
        <taxon>Bacillales</taxon>
        <taxon>Paenibacillaceae</taxon>
        <taxon>Paenibacillus</taxon>
    </lineage>
</organism>
<proteinExistence type="predicted"/>